<dbReference type="GO" id="GO:0036503">
    <property type="term" value="P:ERAD pathway"/>
    <property type="evidence" value="ECO:0007669"/>
    <property type="project" value="TreeGrafter"/>
</dbReference>
<keyword evidence="7" id="KW-0833">Ubl conjugation pathway</keyword>
<feature type="transmembrane region" description="Helical" evidence="10">
    <location>
        <begin position="38"/>
        <end position="58"/>
    </location>
</feature>
<dbReference type="Proteomes" id="UP000027135">
    <property type="component" value="Unassembled WGS sequence"/>
</dbReference>
<evidence type="ECO:0000313" key="11">
    <source>
        <dbReference type="EMBL" id="KDR21143.1"/>
    </source>
</evidence>
<dbReference type="AlphaFoldDB" id="A0A067RDS4"/>
<name>A0A067RDS4_ZOONE</name>
<comment type="catalytic activity">
    <reaction evidence="1">
        <text>S-ubiquitinyl-[E2 ubiquitin-conjugating enzyme]-L-cysteine + [acceptor protein]-L-lysine = [E2 ubiquitin-conjugating enzyme]-L-cysteine + N(6)-ubiquitinyl-[acceptor protein]-L-lysine.</text>
        <dbReference type="EC" id="2.3.2.27"/>
    </reaction>
</comment>
<dbReference type="GO" id="GO:0061630">
    <property type="term" value="F:ubiquitin protein ligase activity"/>
    <property type="evidence" value="ECO:0007669"/>
    <property type="project" value="UniProtKB-EC"/>
</dbReference>
<keyword evidence="9 10" id="KW-0472">Membrane</keyword>
<protein>
    <recommendedName>
        <fullName evidence="4">RING-type E3 ubiquitin transferase</fullName>
        <ecNumber evidence="4">2.3.2.27</ecNumber>
    </recommendedName>
</protein>
<sequence length="77" mass="9236">MLIHWLVGMAYVYCFAQFILLLREVLRPGVLWFLRNLNYLHFSPIQILVILDVFILLAELTDQKHDDTTHQHDEKQE</sequence>
<dbReference type="PANTHER" id="PTHR13145:SF0">
    <property type="entry name" value="E3 UBIQUITIN-PROTEIN LIGASE MARCHF6"/>
    <property type="match status" value="1"/>
</dbReference>
<evidence type="ECO:0000313" key="12">
    <source>
        <dbReference type="Proteomes" id="UP000027135"/>
    </source>
</evidence>
<gene>
    <name evidence="11" type="ORF">L798_04072</name>
</gene>
<organism evidence="11 12">
    <name type="scientific">Zootermopsis nevadensis</name>
    <name type="common">Dampwood termite</name>
    <dbReference type="NCBI Taxonomy" id="136037"/>
    <lineage>
        <taxon>Eukaryota</taxon>
        <taxon>Metazoa</taxon>
        <taxon>Ecdysozoa</taxon>
        <taxon>Arthropoda</taxon>
        <taxon>Hexapoda</taxon>
        <taxon>Insecta</taxon>
        <taxon>Pterygota</taxon>
        <taxon>Neoptera</taxon>
        <taxon>Polyneoptera</taxon>
        <taxon>Dictyoptera</taxon>
        <taxon>Blattodea</taxon>
        <taxon>Blattoidea</taxon>
        <taxon>Termitoidae</taxon>
        <taxon>Termopsidae</taxon>
        <taxon>Zootermopsis</taxon>
    </lineage>
</organism>
<evidence type="ECO:0000256" key="8">
    <source>
        <dbReference type="ARBA" id="ARBA00022989"/>
    </source>
</evidence>
<evidence type="ECO:0000256" key="4">
    <source>
        <dbReference type="ARBA" id="ARBA00012483"/>
    </source>
</evidence>
<dbReference type="EMBL" id="KK852570">
    <property type="protein sequence ID" value="KDR21143.1"/>
    <property type="molecule type" value="Genomic_DNA"/>
</dbReference>
<keyword evidence="8 10" id="KW-1133">Transmembrane helix</keyword>
<evidence type="ECO:0000256" key="5">
    <source>
        <dbReference type="ARBA" id="ARBA00022679"/>
    </source>
</evidence>
<evidence type="ECO:0000256" key="7">
    <source>
        <dbReference type="ARBA" id="ARBA00022786"/>
    </source>
</evidence>
<evidence type="ECO:0000256" key="6">
    <source>
        <dbReference type="ARBA" id="ARBA00022692"/>
    </source>
</evidence>
<feature type="transmembrane region" description="Helical" evidence="10">
    <location>
        <begin position="6"/>
        <end position="26"/>
    </location>
</feature>
<dbReference type="EC" id="2.3.2.27" evidence="4"/>
<evidence type="ECO:0000256" key="2">
    <source>
        <dbReference type="ARBA" id="ARBA00004141"/>
    </source>
</evidence>
<dbReference type="eggNOG" id="KOG1609">
    <property type="taxonomic scope" value="Eukaryota"/>
</dbReference>
<keyword evidence="12" id="KW-1185">Reference proteome</keyword>
<evidence type="ECO:0000256" key="10">
    <source>
        <dbReference type="SAM" id="Phobius"/>
    </source>
</evidence>
<comment type="subcellular location">
    <subcellularLocation>
        <location evidence="2">Membrane</location>
        <topology evidence="2">Multi-pass membrane protein</topology>
    </subcellularLocation>
</comment>
<evidence type="ECO:0000256" key="9">
    <source>
        <dbReference type="ARBA" id="ARBA00023136"/>
    </source>
</evidence>
<evidence type="ECO:0000256" key="3">
    <source>
        <dbReference type="ARBA" id="ARBA00004906"/>
    </source>
</evidence>
<dbReference type="PANTHER" id="PTHR13145">
    <property type="entry name" value="SSM4 PROTEIN"/>
    <property type="match status" value="1"/>
</dbReference>
<evidence type="ECO:0000256" key="1">
    <source>
        <dbReference type="ARBA" id="ARBA00000900"/>
    </source>
</evidence>
<comment type="pathway">
    <text evidence="3">Protein modification; protein ubiquitination.</text>
</comment>
<proteinExistence type="predicted"/>
<dbReference type="GO" id="GO:0005789">
    <property type="term" value="C:endoplasmic reticulum membrane"/>
    <property type="evidence" value="ECO:0007669"/>
    <property type="project" value="TreeGrafter"/>
</dbReference>
<reference evidence="11 12" key="1">
    <citation type="journal article" date="2014" name="Nat. Commun.">
        <title>Molecular traces of alternative social organization in a termite genome.</title>
        <authorList>
            <person name="Terrapon N."/>
            <person name="Li C."/>
            <person name="Robertson H.M."/>
            <person name="Ji L."/>
            <person name="Meng X."/>
            <person name="Booth W."/>
            <person name="Chen Z."/>
            <person name="Childers C.P."/>
            <person name="Glastad K.M."/>
            <person name="Gokhale K."/>
            <person name="Gowin J."/>
            <person name="Gronenberg W."/>
            <person name="Hermansen R.A."/>
            <person name="Hu H."/>
            <person name="Hunt B.G."/>
            <person name="Huylmans A.K."/>
            <person name="Khalil S.M."/>
            <person name="Mitchell R.D."/>
            <person name="Munoz-Torres M.C."/>
            <person name="Mustard J.A."/>
            <person name="Pan H."/>
            <person name="Reese J.T."/>
            <person name="Scharf M.E."/>
            <person name="Sun F."/>
            <person name="Vogel H."/>
            <person name="Xiao J."/>
            <person name="Yang W."/>
            <person name="Yang Z."/>
            <person name="Yang Z."/>
            <person name="Zhou J."/>
            <person name="Zhu J."/>
            <person name="Brent C.S."/>
            <person name="Elsik C.G."/>
            <person name="Goodisman M.A."/>
            <person name="Liberles D.A."/>
            <person name="Roe R.M."/>
            <person name="Vargo E.L."/>
            <person name="Vilcinskas A."/>
            <person name="Wang J."/>
            <person name="Bornberg-Bauer E."/>
            <person name="Korb J."/>
            <person name="Zhang G."/>
            <person name="Liebig J."/>
        </authorList>
    </citation>
    <scope>NUCLEOTIDE SEQUENCE [LARGE SCALE GENOMIC DNA]</scope>
    <source>
        <tissue evidence="11">Whole organism</tissue>
    </source>
</reference>
<dbReference type="InParanoid" id="A0A067RDS4"/>
<accession>A0A067RDS4</accession>
<keyword evidence="5" id="KW-0808">Transferase</keyword>
<keyword evidence="6 10" id="KW-0812">Transmembrane</keyword>
<dbReference type="STRING" id="136037.A0A067RDS4"/>